<keyword evidence="2" id="KW-1185">Reference proteome</keyword>
<reference evidence="1 2" key="2">
    <citation type="journal article" date="2017" name="Nature">
        <title>The Apostasia genome and the evolution of orchids.</title>
        <authorList>
            <person name="Zhang G.Q."/>
            <person name="Liu K.W."/>
            <person name="Li Z."/>
            <person name="Lohaus R."/>
            <person name="Hsiao Y.Y."/>
            <person name="Niu S.C."/>
            <person name="Wang J.Y."/>
            <person name="Lin Y.C."/>
            <person name="Xu Q."/>
            <person name="Chen L.J."/>
            <person name="Yoshida K."/>
            <person name="Fujiwara S."/>
            <person name="Wang Z.W."/>
            <person name="Zhang Y.Q."/>
            <person name="Mitsuda N."/>
            <person name="Wang M."/>
            <person name="Liu G.H."/>
            <person name="Pecoraro L."/>
            <person name="Huang H.X."/>
            <person name="Xiao X.J."/>
            <person name="Lin M."/>
            <person name="Wu X.Y."/>
            <person name="Wu W.L."/>
            <person name="Chen Y.Y."/>
            <person name="Chang S.B."/>
            <person name="Sakamoto S."/>
            <person name="Ohme-Takagi M."/>
            <person name="Yagi M."/>
            <person name="Zeng S.J."/>
            <person name="Shen C.Y."/>
            <person name="Yeh C.M."/>
            <person name="Luo Y.B."/>
            <person name="Tsai W.C."/>
            <person name="Van de Peer Y."/>
            <person name="Liu Z.J."/>
        </authorList>
    </citation>
    <scope>NUCLEOTIDE SEQUENCE [LARGE SCALE GENOMIC DNA]</scope>
    <source>
        <tissue evidence="1">The whole plant</tissue>
    </source>
</reference>
<protein>
    <submittedName>
        <fullName evidence="1">Uncharacterized protein</fullName>
    </submittedName>
</protein>
<evidence type="ECO:0000313" key="1">
    <source>
        <dbReference type="EMBL" id="PKU67844.1"/>
    </source>
</evidence>
<organism evidence="1 2">
    <name type="scientific">Dendrobium catenatum</name>
    <dbReference type="NCBI Taxonomy" id="906689"/>
    <lineage>
        <taxon>Eukaryota</taxon>
        <taxon>Viridiplantae</taxon>
        <taxon>Streptophyta</taxon>
        <taxon>Embryophyta</taxon>
        <taxon>Tracheophyta</taxon>
        <taxon>Spermatophyta</taxon>
        <taxon>Magnoliopsida</taxon>
        <taxon>Liliopsida</taxon>
        <taxon>Asparagales</taxon>
        <taxon>Orchidaceae</taxon>
        <taxon>Epidendroideae</taxon>
        <taxon>Malaxideae</taxon>
        <taxon>Dendrobiinae</taxon>
        <taxon>Dendrobium</taxon>
    </lineage>
</organism>
<sequence length="61" mass="7078">MKWLQKLGKSKIDWKALTMEFKVEGRRVIIRGNPSLSKTMISLKTMVRTIQGERVGFLVEL</sequence>
<reference evidence="1 2" key="1">
    <citation type="journal article" date="2016" name="Sci. Rep.">
        <title>The Dendrobium catenatum Lindl. genome sequence provides insights into polysaccharide synthase, floral development and adaptive evolution.</title>
        <authorList>
            <person name="Zhang G.Q."/>
            <person name="Xu Q."/>
            <person name="Bian C."/>
            <person name="Tsai W.C."/>
            <person name="Yeh C.M."/>
            <person name="Liu K.W."/>
            <person name="Yoshida K."/>
            <person name="Zhang L.S."/>
            <person name="Chang S.B."/>
            <person name="Chen F."/>
            <person name="Shi Y."/>
            <person name="Su Y.Y."/>
            <person name="Zhang Y.Q."/>
            <person name="Chen L.J."/>
            <person name="Yin Y."/>
            <person name="Lin M."/>
            <person name="Huang H."/>
            <person name="Deng H."/>
            <person name="Wang Z.W."/>
            <person name="Zhu S.L."/>
            <person name="Zhao X."/>
            <person name="Deng C."/>
            <person name="Niu S.C."/>
            <person name="Huang J."/>
            <person name="Wang M."/>
            <person name="Liu G.H."/>
            <person name="Yang H.J."/>
            <person name="Xiao X.J."/>
            <person name="Hsiao Y.Y."/>
            <person name="Wu W.L."/>
            <person name="Chen Y.Y."/>
            <person name="Mitsuda N."/>
            <person name="Ohme-Takagi M."/>
            <person name="Luo Y.B."/>
            <person name="Van de Peer Y."/>
            <person name="Liu Z.J."/>
        </authorList>
    </citation>
    <scope>NUCLEOTIDE SEQUENCE [LARGE SCALE GENOMIC DNA]</scope>
    <source>
        <tissue evidence="1">The whole plant</tissue>
    </source>
</reference>
<dbReference type="Proteomes" id="UP000233837">
    <property type="component" value="Unassembled WGS sequence"/>
</dbReference>
<accession>A0A2I0VWQ4</accession>
<evidence type="ECO:0000313" key="2">
    <source>
        <dbReference type="Proteomes" id="UP000233837"/>
    </source>
</evidence>
<dbReference type="AlphaFoldDB" id="A0A2I0VWQ4"/>
<dbReference type="EMBL" id="KZ503163">
    <property type="protein sequence ID" value="PKU67844.1"/>
    <property type="molecule type" value="Genomic_DNA"/>
</dbReference>
<name>A0A2I0VWQ4_9ASPA</name>
<gene>
    <name evidence="1" type="ORF">MA16_Dca018352</name>
</gene>
<proteinExistence type="predicted"/>